<dbReference type="Proteomes" id="UP000633509">
    <property type="component" value="Unassembled WGS sequence"/>
</dbReference>
<organism evidence="1 2">
    <name type="scientific">Nonomuraea angiospora</name>
    <dbReference type="NCBI Taxonomy" id="46172"/>
    <lineage>
        <taxon>Bacteria</taxon>
        <taxon>Bacillati</taxon>
        <taxon>Actinomycetota</taxon>
        <taxon>Actinomycetes</taxon>
        <taxon>Streptosporangiales</taxon>
        <taxon>Streptosporangiaceae</taxon>
        <taxon>Nonomuraea</taxon>
    </lineage>
</organism>
<dbReference type="RefSeq" id="WP_192788143.1">
    <property type="nucleotide sequence ID" value="NZ_JADBEK010000001.1"/>
</dbReference>
<dbReference type="EMBL" id="JADBEK010000001">
    <property type="protein sequence ID" value="MBE1587817.1"/>
    <property type="molecule type" value="Genomic_DNA"/>
</dbReference>
<protein>
    <submittedName>
        <fullName evidence="1">Uncharacterized protein</fullName>
    </submittedName>
</protein>
<comment type="caution">
    <text evidence="1">The sequence shown here is derived from an EMBL/GenBank/DDBJ whole genome shotgun (WGS) entry which is preliminary data.</text>
</comment>
<keyword evidence="2" id="KW-1185">Reference proteome</keyword>
<sequence>MGLTRNRRALLFSGAIGSWMSGRGSGRRGRVSWMFVPLARVLGTVLLVKTDAPEGRYEHFTGPWYIWSDGP</sequence>
<proteinExistence type="predicted"/>
<evidence type="ECO:0000313" key="2">
    <source>
        <dbReference type="Proteomes" id="UP000633509"/>
    </source>
</evidence>
<accession>A0ABR9M5L2</accession>
<gene>
    <name evidence="1" type="ORF">H4W80_006075</name>
</gene>
<evidence type="ECO:0000313" key="1">
    <source>
        <dbReference type="EMBL" id="MBE1587817.1"/>
    </source>
</evidence>
<reference evidence="1 2" key="1">
    <citation type="submission" date="2020-10" db="EMBL/GenBank/DDBJ databases">
        <title>Sequencing the genomes of 1000 actinobacteria strains.</title>
        <authorList>
            <person name="Klenk H.-P."/>
        </authorList>
    </citation>
    <scope>NUCLEOTIDE SEQUENCE [LARGE SCALE GENOMIC DNA]</scope>
    <source>
        <strain evidence="1 2">DSM 43173</strain>
    </source>
</reference>
<name>A0ABR9M5L2_9ACTN</name>